<dbReference type="InterPro" id="IPR038728">
    <property type="entry name" value="YkvI-like"/>
</dbReference>
<keyword evidence="1" id="KW-0812">Transmembrane</keyword>
<dbReference type="EMBL" id="RBWE01000001">
    <property type="protein sequence ID" value="RKO66013.1"/>
    <property type="molecule type" value="Genomic_DNA"/>
</dbReference>
<comment type="caution">
    <text evidence="2">The sequence shown here is derived from an EMBL/GenBank/DDBJ whole genome shotgun (WGS) entry which is preliminary data.</text>
</comment>
<keyword evidence="1" id="KW-0472">Membrane</keyword>
<feature type="transmembrane region" description="Helical" evidence="1">
    <location>
        <begin position="87"/>
        <end position="111"/>
    </location>
</feature>
<evidence type="ECO:0008006" key="4">
    <source>
        <dbReference type="Google" id="ProtNLM"/>
    </source>
</evidence>
<sequence length="393" mass="41289">MTKKKLLSVFTIAATYIGTVVGAGFASGQEVLQFFGYFGLPGMLGLVLTTVLLAFFGYLILDLGRRLNADSHLPLVRYAGGKWVGTAIDWVITLFLFGGLVTMGAGAGAIFTEQLGLPFFWGSLAMIVISLVTVLTGIAGVVTSISFVVPLLLAAVFGVAIYTITTDFGTLASTLRVYANPGKAPVPFWPLTALLYASYNLVLSVAILAPLGSMSDARKLKIGAILGGIGLGVGATAINLSILTHIGRATNFEIPMIYVAGTISPLARIGYIIVLLAEIYTTAVSSLYGFVARLARQGTSKYRLITIGAGVMAFGLAQFGFSKLVGTLFPAVGFAGLLLLGSLVYGFIKDKKVEPAREARESVLARQPAPAMAFEVAEELAGEEKEGGGKKHE</sequence>
<feature type="transmembrane region" description="Helical" evidence="1">
    <location>
        <begin position="327"/>
        <end position="348"/>
    </location>
</feature>
<feature type="transmembrane region" description="Helical" evidence="1">
    <location>
        <begin position="38"/>
        <end position="61"/>
    </location>
</feature>
<dbReference type="PANTHER" id="PTHR37814">
    <property type="entry name" value="CONSERVED MEMBRANE PROTEIN"/>
    <property type="match status" value="1"/>
</dbReference>
<dbReference type="OrthoDB" id="4424890at2"/>
<protein>
    <recommendedName>
        <fullName evidence="4">Membrane protein YkvI</fullName>
    </recommendedName>
</protein>
<keyword evidence="1" id="KW-1133">Transmembrane helix</keyword>
<feature type="transmembrane region" description="Helical" evidence="1">
    <location>
        <begin position="145"/>
        <end position="165"/>
    </location>
</feature>
<dbReference type="Proteomes" id="UP000271256">
    <property type="component" value="Unassembled WGS sequence"/>
</dbReference>
<reference evidence="2 3" key="1">
    <citation type="submission" date="2018-10" db="EMBL/GenBank/DDBJ databases">
        <authorList>
            <person name="Grouzdev D.S."/>
            <person name="Krutkina M.S."/>
            <person name="Tourova T.P."/>
            <person name="Nazina T.N."/>
        </authorList>
    </citation>
    <scope>NUCLEOTIDE SEQUENCE [LARGE SCALE GENOMIC DNA]</scope>
    <source>
        <strain evidence="2 3">435</strain>
    </source>
</reference>
<dbReference type="RefSeq" id="WP_121450459.1">
    <property type="nucleotide sequence ID" value="NZ_RBWE01000001.1"/>
</dbReference>
<feature type="transmembrane region" description="Helical" evidence="1">
    <location>
        <begin position="223"/>
        <end position="246"/>
    </location>
</feature>
<feature type="transmembrane region" description="Helical" evidence="1">
    <location>
        <begin position="266"/>
        <end position="290"/>
    </location>
</feature>
<evidence type="ECO:0000313" key="3">
    <source>
        <dbReference type="Proteomes" id="UP000271256"/>
    </source>
</evidence>
<organism evidence="2 3">
    <name type="scientific">Desulfofundulus salinus</name>
    <dbReference type="NCBI Taxonomy" id="2419843"/>
    <lineage>
        <taxon>Bacteria</taxon>
        <taxon>Bacillati</taxon>
        <taxon>Bacillota</taxon>
        <taxon>Clostridia</taxon>
        <taxon>Eubacteriales</taxon>
        <taxon>Peptococcaceae</taxon>
        <taxon>Desulfofundulus</taxon>
    </lineage>
</organism>
<gene>
    <name evidence="2" type="ORF">D7024_02990</name>
</gene>
<accession>A0A494WTC0</accession>
<evidence type="ECO:0000313" key="2">
    <source>
        <dbReference type="EMBL" id="RKO66013.1"/>
    </source>
</evidence>
<name>A0A494WTC0_9FIRM</name>
<keyword evidence="3" id="KW-1185">Reference proteome</keyword>
<proteinExistence type="predicted"/>
<feature type="transmembrane region" description="Helical" evidence="1">
    <location>
        <begin position="302"/>
        <end position="321"/>
    </location>
</feature>
<evidence type="ECO:0000256" key="1">
    <source>
        <dbReference type="SAM" id="Phobius"/>
    </source>
</evidence>
<feature type="transmembrane region" description="Helical" evidence="1">
    <location>
        <begin position="117"/>
        <end position="138"/>
    </location>
</feature>
<feature type="transmembrane region" description="Helical" evidence="1">
    <location>
        <begin position="188"/>
        <end position="211"/>
    </location>
</feature>
<dbReference type="AlphaFoldDB" id="A0A494WTC0"/>
<dbReference type="PANTHER" id="PTHR37814:SF1">
    <property type="entry name" value="MEMBRANE PROTEIN"/>
    <property type="match status" value="1"/>
</dbReference>